<dbReference type="Proteomes" id="UP001185728">
    <property type="component" value="Unassembled WGS sequence"/>
</dbReference>
<evidence type="ECO:0000313" key="3">
    <source>
        <dbReference type="Proteomes" id="UP001185728"/>
    </source>
</evidence>
<comment type="caution">
    <text evidence="2">The sequence shown here is derived from an EMBL/GenBank/DDBJ whole genome shotgun (WGS) entry which is preliminary data.</text>
</comment>
<dbReference type="SUPFAM" id="SSF103256">
    <property type="entry name" value="Hypothetical protein TM0160"/>
    <property type="match status" value="1"/>
</dbReference>
<gene>
    <name evidence="2" type="ORF">R4064_05120</name>
</gene>
<organism evidence="2 3">
    <name type="scientific">Micrococcus yunnanensis</name>
    <dbReference type="NCBI Taxonomy" id="566027"/>
    <lineage>
        <taxon>Bacteria</taxon>
        <taxon>Bacillati</taxon>
        <taxon>Actinomycetota</taxon>
        <taxon>Actinomycetes</taxon>
        <taxon>Micrococcales</taxon>
        <taxon>Micrococcaceae</taxon>
        <taxon>Micrococcus</taxon>
    </lineage>
</organism>
<dbReference type="Gene3D" id="3.10.690.10">
    <property type="entry name" value="Bifunctional nuclease domain"/>
    <property type="match status" value="1"/>
</dbReference>
<dbReference type="EMBL" id="JAWLUK010000007">
    <property type="protein sequence ID" value="MDV7177027.1"/>
    <property type="molecule type" value="Genomic_DNA"/>
</dbReference>
<dbReference type="AlphaFoldDB" id="A0AAP5WBE8"/>
<dbReference type="Pfam" id="PF02577">
    <property type="entry name" value="BFN_dom"/>
    <property type="match status" value="1"/>
</dbReference>
<dbReference type="GO" id="GO:0004518">
    <property type="term" value="F:nuclease activity"/>
    <property type="evidence" value="ECO:0007669"/>
    <property type="project" value="InterPro"/>
</dbReference>
<dbReference type="InterPro" id="IPR036104">
    <property type="entry name" value="BFN_sf"/>
</dbReference>
<evidence type="ECO:0000313" key="2">
    <source>
        <dbReference type="EMBL" id="MDV7177027.1"/>
    </source>
</evidence>
<protein>
    <submittedName>
        <fullName evidence="2">Bifunctional nuclease family protein</fullName>
    </submittedName>
</protein>
<name>A0AAP5WBE8_9MICC</name>
<proteinExistence type="predicted"/>
<reference evidence="2" key="1">
    <citation type="submission" date="2023-10" db="EMBL/GenBank/DDBJ databases">
        <title>Development of a sustainable strategy for remediation of hydrocarbon-contaminated territories based on the waste exchange concept.</title>
        <authorList>
            <person name="Krivoruchko A."/>
        </authorList>
    </citation>
    <scope>NUCLEOTIDE SEQUENCE</scope>
    <source>
        <strain evidence="2">IEGM 1325</strain>
    </source>
</reference>
<dbReference type="PROSITE" id="PS51658">
    <property type="entry name" value="BFN"/>
    <property type="match status" value="1"/>
</dbReference>
<dbReference type="RefSeq" id="WP_141843115.1">
    <property type="nucleotide sequence ID" value="NZ_JAWLUK010000007.1"/>
</dbReference>
<sequence>MTEPRPVPADDAGDVPLSVLGVRVELPEQHHVILLVDPPGRTMVPLWVGAPEAAAAALALEGVRAPRPLTHELLLAAVDALGAEVVRVRLTEVRDEVVHAELVLSTGARVDARASDAVVVALRADAPVLGSPAVLADAGMPARTGEEDTGQERAVEDFRDFLDTVRPEDFA</sequence>
<feature type="domain" description="BFN" evidence="1">
    <location>
        <begin position="14"/>
        <end position="142"/>
    </location>
</feature>
<dbReference type="InterPro" id="IPR003729">
    <property type="entry name" value="Bi_nuclease_dom"/>
</dbReference>
<evidence type="ECO:0000259" key="1">
    <source>
        <dbReference type="PROSITE" id="PS51658"/>
    </source>
</evidence>
<accession>A0AAP5WBE8</accession>